<protein>
    <submittedName>
        <fullName evidence="2">Uncharacterized protein</fullName>
    </submittedName>
</protein>
<accession>A0A448ZH49</accession>
<name>A0A448ZH49_9STRA</name>
<reference evidence="2 3" key="1">
    <citation type="submission" date="2019-01" db="EMBL/GenBank/DDBJ databases">
        <authorList>
            <person name="Ferrante I. M."/>
        </authorList>
    </citation>
    <scope>NUCLEOTIDE SEQUENCE [LARGE SCALE GENOMIC DNA]</scope>
    <source>
        <strain evidence="2 3">B856</strain>
    </source>
</reference>
<dbReference type="EMBL" id="CAACVS010000346">
    <property type="protein sequence ID" value="VEU41373.1"/>
    <property type="molecule type" value="Genomic_DNA"/>
</dbReference>
<evidence type="ECO:0000313" key="3">
    <source>
        <dbReference type="Proteomes" id="UP000291116"/>
    </source>
</evidence>
<proteinExistence type="predicted"/>
<evidence type="ECO:0000256" key="1">
    <source>
        <dbReference type="SAM" id="MobiDB-lite"/>
    </source>
</evidence>
<organism evidence="2 3">
    <name type="scientific">Pseudo-nitzschia multistriata</name>
    <dbReference type="NCBI Taxonomy" id="183589"/>
    <lineage>
        <taxon>Eukaryota</taxon>
        <taxon>Sar</taxon>
        <taxon>Stramenopiles</taxon>
        <taxon>Ochrophyta</taxon>
        <taxon>Bacillariophyta</taxon>
        <taxon>Bacillariophyceae</taxon>
        <taxon>Bacillariophycidae</taxon>
        <taxon>Bacillariales</taxon>
        <taxon>Bacillariaceae</taxon>
        <taxon>Pseudo-nitzschia</taxon>
    </lineage>
</organism>
<dbReference type="PROSITE" id="PS51257">
    <property type="entry name" value="PROKAR_LIPOPROTEIN"/>
    <property type="match status" value="1"/>
</dbReference>
<feature type="region of interest" description="Disordered" evidence="1">
    <location>
        <begin position="85"/>
        <end position="107"/>
    </location>
</feature>
<dbReference type="Proteomes" id="UP000291116">
    <property type="component" value="Unassembled WGS sequence"/>
</dbReference>
<evidence type="ECO:0000313" key="2">
    <source>
        <dbReference type="EMBL" id="VEU41373.1"/>
    </source>
</evidence>
<dbReference type="AlphaFoldDB" id="A0A448ZH49"/>
<gene>
    <name evidence="2" type="ORF">PSNMU_V1.4_AUG-EV-PASAV3_0082940</name>
</gene>
<keyword evidence="3" id="KW-1185">Reference proteome</keyword>
<sequence length="163" mass="18057">MTRAMAMNLTLTFYCVAIVSVALSCLYSTLAFVPAPRSSPWFPPLPFHLYGNVGDGTGTYSESSVLSRLEALEGRVESLERRIMQSGGGRDRRNHKAAAVARHTTRKSVATQGRRIEEITPTFRDYIQEGTPGYTNPFLSMGSKSRNGDDDREIKFVTIQGSF</sequence>